<evidence type="ECO:0000256" key="7">
    <source>
        <dbReference type="RuleBase" id="RU362029"/>
    </source>
</evidence>
<accession>A0ABV7ULS4</accession>
<dbReference type="NCBIfam" id="TIGR00014">
    <property type="entry name" value="arsC"/>
    <property type="match status" value="1"/>
</dbReference>
<evidence type="ECO:0000313" key="8">
    <source>
        <dbReference type="EMBL" id="MFC3639691.1"/>
    </source>
</evidence>
<organism evidence="8 9">
    <name type="scientific">Camelimonas fluminis</name>
    <dbReference type="NCBI Taxonomy" id="1576911"/>
    <lineage>
        <taxon>Bacteria</taxon>
        <taxon>Pseudomonadati</taxon>
        <taxon>Pseudomonadota</taxon>
        <taxon>Alphaproteobacteria</taxon>
        <taxon>Hyphomicrobiales</taxon>
        <taxon>Chelatococcaceae</taxon>
        <taxon>Camelimonas</taxon>
    </lineage>
</organism>
<comment type="caution">
    <text evidence="8">The sequence shown here is derived from an EMBL/GenBank/DDBJ whole genome shotgun (WGS) entry which is preliminary data.</text>
</comment>
<reference evidence="9" key="1">
    <citation type="journal article" date="2019" name="Int. J. Syst. Evol. Microbiol.">
        <title>The Global Catalogue of Microorganisms (GCM) 10K type strain sequencing project: providing services to taxonomists for standard genome sequencing and annotation.</title>
        <authorList>
            <consortium name="The Broad Institute Genomics Platform"/>
            <consortium name="The Broad Institute Genome Sequencing Center for Infectious Disease"/>
            <person name="Wu L."/>
            <person name="Ma J."/>
        </authorList>
    </citation>
    <scope>NUCLEOTIDE SEQUENCE [LARGE SCALE GENOMIC DNA]</scope>
    <source>
        <strain evidence="9">KCTC 42282</strain>
    </source>
</reference>
<dbReference type="RefSeq" id="WP_191318793.1">
    <property type="nucleotide sequence ID" value="NZ_BNCG01000004.1"/>
</dbReference>
<dbReference type="Gene3D" id="3.40.30.10">
    <property type="entry name" value="Glutaredoxin"/>
    <property type="match status" value="1"/>
</dbReference>
<keyword evidence="2" id="KW-0059">Arsenical resistance</keyword>
<dbReference type="SUPFAM" id="SSF52833">
    <property type="entry name" value="Thioredoxin-like"/>
    <property type="match status" value="1"/>
</dbReference>
<comment type="similarity">
    <text evidence="1 6 7">Belongs to the ArsC family.</text>
</comment>
<dbReference type="Pfam" id="PF03960">
    <property type="entry name" value="ArsC"/>
    <property type="match status" value="1"/>
</dbReference>
<evidence type="ECO:0000256" key="2">
    <source>
        <dbReference type="ARBA" id="ARBA00022849"/>
    </source>
</evidence>
<proteinExistence type="inferred from homology"/>
<evidence type="ECO:0000256" key="5">
    <source>
        <dbReference type="ARBA" id="ARBA00039879"/>
    </source>
</evidence>
<keyword evidence="3 7" id="KW-0560">Oxidoreductase</keyword>
<evidence type="ECO:0000256" key="1">
    <source>
        <dbReference type="ARBA" id="ARBA00007198"/>
    </source>
</evidence>
<dbReference type="PROSITE" id="PS51353">
    <property type="entry name" value="ARSC"/>
    <property type="match status" value="1"/>
</dbReference>
<keyword evidence="9" id="KW-1185">Reference proteome</keyword>
<dbReference type="GO" id="GO:0008794">
    <property type="term" value="F:arsenate reductase (glutaredoxin) activity"/>
    <property type="evidence" value="ECO:0007669"/>
    <property type="project" value="UniProtKB-EC"/>
</dbReference>
<dbReference type="Proteomes" id="UP001595704">
    <property type="component" value="Unassembled WGS sequence"/>
</dbReference>
<dbReference type="InterPro" id="IPR036249">
    <property type="entry name" value="Thioredoxin-like_sf"/>
</dbReference>
<dbReference type="EC" id="1.20.4.1" evidence="4 7"/>
<dbReference type="PANTHER" id="PTHR30041">
    <property type="entry name" value="ARSENATE REDUCTASE"/>
    <property type="match status" value="1"/>
</dbReference>
<dbReference type="InterPro" id="IPR006660">
    <property type="entry name" value="Arsenate_reductase-like"/>
</dbReference>
<dbReference type="InterPro" id="IPR006659">
    <property type="entry name" value="Arsenate_reductase"/>
</dbReference>
<gene>
    <name evidence="8" type="primary">arsC</name>
    <name evidence="8" type="ORF">ACFONL_20320</name>
</gene>
<dbReference type="EMBL" id="JBHRYC010000098">
    <property type="protein sequence ID" value="MFC3639691.1"/>
    <property type="molecule type" value="Genomic_DNA"/>
</dbReference>
<sequence length="127" mass="13169">MSADTATQVTIWHNPACSTSRRALELIRAAGVEPRVVLYLKDAPDRAALAGLAARVEGGAGALLRRKGDLWEELAPALGLDRPDVTDAAILDAIAAHPALLNRPVVVGPGGAAACRPPERALDLLPA</sequence>
<evidence type="ECO:0000256" key="3">
    <source>
        <dbReference type="ARBA" id="ARBA00023002"/>
    </source>
</evidence>
<evidence type="ECO:0000256" key="6">
    <source>
        <dbReference type="PROSITE-ProRule" id="PRU01282"/>
    </source>
</evidence>
<dbReference type="PANTHER" id="PTHR30041:SF5">
    <property type="entry name" value="ARSENATE REDUCTASE-RELATED"/>
    <property type="match status" value="1"/>
</dbReference>
<protein>
    <recommendedName>
        <fullName evidence="5 7">Arsenate reductase</fullName>
        <ecNumber evidence="4 7">1.20.4.1</ecNumber>
    </recommendedName>
</protein>
<evidence type="ECO:0000313" key="9">
    <source>
        <dbReference type="Proteomes" id="UP001595704"/>
    </source>
</evidence>
<evidence type="ECO:0000256" key="4">
    <source>
        <dbReference type="ARBA" id="ARBA00038969"/>
    </source>
</evidence>
<name>A0ABV7ULS4_9HYPH</name>
<comment type="catalytic activity">
    <reaction evidence="7">
        <text>[glutaredoxin]-dithiol + arsenate + glutathione + H(+) = glutathionyl-S-S-[glutaredoxin] + arsenite + H2O</text>
        <dbReference type="Rhea" id="RHEA:22016"/>
        <dbReference type="Rhea" id="RHEA-COMP:10729"/>
        <dbReference type="Rhea" id="RHEA-COMP:17668"/>
        <dbReference type="ChEBI" id="CHEBI:15377"/>
        <dbReference type="ChEBI" id="CHEBI:15378"/>
        <dbReference type="ChEBI" id="CHEBI:29242"/>
        <dbReference type="ChEBI" id="CHEBI:29950"/>
        <dbReference type="ChEBI" id="CHEBI:48597"/>
        <dbReference type="ChEBI" id="CHEBI:57925"/>
        <dbReference type="ChEBI" id="CHEBI:146199"/>
        <dbReference type="EC" id="1.20.4.1"/>
    </reaction>
</comment>